<accession>I0Z8D9</accession>
<reference evidence="1 2" key="1">
    <citation type="journal article" date="2012" name="Genome Biol.">
        <title>The genome of the polar eukaryotic microalga coccomyxa subellipsoidea reveals traits of cold adaptation.</title>
        <authorList>
            <person name="Blanc G."/>
            <person name="Agarkova I."/>
            <person name="Grimwood J."/>
            <person name="Kuo A."/>
            <person name="Brueggeman A."/>
            <person name="Dunigan D."/>
            <person name="Gurnon J."/>
            <person name="Ladunga I."/>
            <person name="Lindquist E."/>
            <person name="Lucas S."/>
            <person name="Pangilinan J."/>
            <person name="Proschold T."/>
            <person name="Salamov A."/>
            <person name="Schmutz J."/>
            <person name="Weeks D."/>
            <person name="Yamada T."/>
            <person name="Claverie J.M."/>
            <person name="Grigoriev I."/>
            <person name="Van Etten J."/>
            <person name="Lomsadze A."/>
            <person name="Borodovsky M."/>
        </authorList>
    </citation>
    <scope>NUCLEOTIDE SEQUENCE [LARGE SCALE GENOMIC DNA]</scope>
    <source>
        <strain evidence="1 2">C-169</strain>
    </source>
</reference>
<comment type="caution">
    <text evidence="1">The sequence shown here is derived from an EMBL/GenBank/DDBJ whole genome shotgun (WGS) entry which is preliminary data.</text>
</comment>
<evidence type="ECO:0000313" key="2">
    <source>
        <dbReference type="Proteomes" id="UP000007264"/>
    </source>
</evidence>
<dbReference type="KEGG" id="csl:COCSUDRAFT_52493"/>
<dbReference type="Proteomes" id="UP000007264">
    <property type="component" value="Unassembled WGS sequence"/>
</dbReference>
<protein>
    <submittedName>
        <fullName evidence="1">Uncharacterized protein</fullName>
    </submittedName>
</protein>
<keyword evidence="2" id="KW-1185">Reference proteome</keyword>
<organism evidence="1 2">
    <name type="scientific">Coccomyxa subellipsoidea (strain C-169)</name>
    <name type="common">Green microalga</name>
    <dbReference type="NCBI Taxonomy" id="574566"/>
    <lineage>
        <taxon>Eukaryota</taxon>
        <taxon>Viridiplantae</taxon>
        <taxon>Chlorophyta</taxon>
        <taxon>core chlorophytes</taxon>
        <taxon>Trebouxiophyceae</taxon>
        <taxon>Trebouxiophyceae incertae sedis</taxon>
        <taxon>Coccomyxaceae</taxon>
        <taxon>Coccomyxa</taxon>
        <taxon>Coccomyxa subellipsoidea</taxon>
    </lineage>
</organism>
<sequence length="336" mass="38237">MPVDEVTFLRLVREATHDDLQERAKLLAVLNQDTAWLSLEEHEFVPVLRQIQQDLEQGEVESGTGEAEIRDASTISTRALDLLIQAAKVIVQYNVEDPSPEQLFMVSEHTRETPTGWDRPRIDLERRKYVDVLQRRIPAACSRFKLHALDARNRVTQNAFDGMDFAVCASNDVLIVPRRFYNSPENGALAGLLVKEQLSWQEVRQAQAQWLLFANNACFPFCQFATDFRSGGIACYCSAKQSSCDVMTCRVIKGMDSFWKFYTTMLESLPSLLADDEVATAAELEQPKRYRFKWEDGGSRSEFLRQLVAYYNNWDDVANMSDLQNFDELAGSAGHA</sequence>
<dbReference type="OrthoDB" id="537465at2759"/>
<dbReference type="GeneID" id="17044917"/>
<name>I0Z8D9_COCSC</name>
<dbReference type="EMBL" id="AGSI01000002">
    <property type="protein sequence ID" value="EIE26908.1"/>
    <property type="molecule type" value="Genomic_DNA"/>
</dbReference>
<gene>
    <name evidence="1" type="ORF">COCSUDRAFT_52493</name>
</gene>
<dbReference type="RefSeq" id="XP_005651452.1">
    <property type="nucleotide sequence ID" value="XM_005651395.1"/>
</dbReference>
<evidence type="ECO:0000313" key="1">
    <source>
        <dbReference type="EMBL" id="EIE26908.1"/>
    </source>
</evidence>
<dbReference type="AlphaFoldDB" id="I0Z8D9"/>
<proteinExistence type="predicted"/>